<sequence length="144" mass="16401">MKPTNTQADPDDLWQITDFQLNALRYLKPHRIVCLLRVRPRCTGSTNLPSVPAFPYDVFRKDYNHPHDLKDLRSRIQGALYYYSNVTAGVDKFCGSRIVGFYRNGKAYAIGKHVQLIDDLTEEGVLGGQSSAVPEFIVLHRKHP</sequence>
<name>A0A3N4HPB5_ASCIM</name>
<proteinExistence type="predicted"/>
<protein>
    <submittedName>
        <fullName evidence="1">Uncharacterized protein</fullName>
    </submittedName>
</protein>
<reference evidence="1 2" key="1">
    <citation type="journal article" date="2018" name="Nat. Ecol. Evol.">
        <title>Pezizomycetes genomes reveal the molecular basis of ectomycorrhizal truffle lifestyle.</title>
        <authorList>
            <person name="Murat C."/>
            <person name="Payen T."/>
            <person name="Noel B."/>
            <person name="Kuo A."/>
            <person name="Morin E."/>
            <person name="Chen J."/>
            <person name="Kohler A."/>
            <person name="Krizsan K."/>
            <person name="Balestrini R."/>
            <person name="Da Silva C."/>
            <person name="Montanini B."/>
            <person name="Hainaut M."/>
            <person name="Levati E."/>
            <person name="Barry K.W."/>
            <person name="Belfiori B."/>
            <person name="Cichocki N."/>
            <person name="Clum A."/>
            <person name="Dockter R.B."/>
            <person name="Fauchery L."/>
            <person name="Guy J."/>
            <person name="Iotti M."/>
            <person name="Le Tacon F."/>
            <person name="Lindquist E.A."/>
            <person name="Lipzen A."/>
            <person name="Malagnac F."/>
            <person name="Mello A."/>
            <person name="Molinier V."/>
            <person name="Miyauchi S."/>
            <person name="Poulain J."/>
            <person name="Riccioni C."/>
            <person name="Rubini A."/>
            <person name="Sitrit Y."/>
            <person name="Splivallo R."/>
            <person name="Traeger S."/>
            <person name="Wang M."/>
            <person name="Zifcakova L."/>
            <person name="Wipf D."/>
            <person name="Zambonelli A."/>
            <person name="Paolocci F."/>
            <person name="Nowrousian M."/>
            <person name="Ottonello S."/>
            <person name="Baldrian P."/>
            <person name="Spatafora J.W."/>
            <person name="Henrissat B."/>
            <person name="Nagy L.G."/>
            <person name="Aury J.M."/>
            <person name="Wincker P."/>
            <person name="Grigoriev I.V."/>
            <person name="Bonfante P."/>
            <person name="Martin F.M."/>
        </authorList>
    </citation>
    <scope>NUCLEOTIDE SEQUENCE [LARGE SCALE GENOMIC DNA]</scope>
    <source>
        <strain evidence="1 2">RN42</strain>
    </source>
</reference>
<gene>
    <name evidence="1" type="ORF">BJ508DRAFT_17270</name>
</gene>
<accession>A0A3N4HPB5</accession>
<evidence type="ECO:0000313" key="1">
    <source>
        <dbReference type="EMBL" id="RPA75672.1"/>
    </source>
</evidence>
<dbReference type="Proteomes" id="UP000275078">
    <property type="component" value="Unassembled WGS sequence"/>
</dbReference>
<keyword evidence="2" id="KW-1185">Reference proteome</keyword>
<evidence type="ECO:0000313" key="2">
    <source>
        <dbReference type="Proteomes" id="UP000275078"/>
    </source>
</evidence>
<organism evidence="1 2">
    <name type="scientific">Ascobolus immersus RN42</name>
    <dbReference type="NCBI Taxonomy" id="1160509"/>
    <lineage>
        <taxon>Eukaryota</taxon>
        <taxon>Fungi</taxon>
        <taxon>Dikarya</taxon>
        <taxon>Ascomycota</taxon>
        <taxon>Pezizomycotina</taxon>
        <taxon>Pezizomycetes</taxon>
        <taxon>Pezizales</taxon>
        <taxon>Ascobolaceae</taxon>
        <taxon>Ascobolus</taxon>
    </lineage>
</organism>
<dbReference type="EMBL" id="ML119759">
    <property type="protein sequence ID" value="RPA75672.1"/>
    <property type="molecule type" value="Genomic_DNA"/>
</dbReference>
<dbReference type="AlphaFoldDB" id="A0A3N4HPB5"/>